<organism evidence="1 2">
    <name type="scientific">Acaulospora colombiana</name>
    <dbReference type="NCBI Taxonomy" id="27376"/>
    <lineage>
        <taxon>Eukaryota</taxon>
        <taxon>Fungi</taxon>
        <taxon>Fungi incertae sedis</taxon>
        <taxon>Mucoromycota</taxon>
        <taxon>Glomeromycotina</taxon>
        <taxon>Glomeromycetes</taxon>
        <taxon>Diversisporales</taxon>
        <taxon>Acaulosporaceae</taxon>
        <taxon>Acaulospora</taxon>
    </lineage>
</organism>
<keyword evidence="2" id="KW-1185">Reference proteome</keyword>
<evidence type="ECO:0000313" key="1">
    <source>
        <dbReference type="EMBL" id="CAG8705837.1"/>
    </source>
</evidence>
<gene>
    <name evidence="1" type="ORF">ACOLOM_LOCUS10450</name>
</gene>
<comment type="caution">
    <text evidence="1">The sequence shown here is derived from an EMBL/GenBank/DDBJ whole genome shotgun (WGS) entry which is preliminary data.</text>
</comment>
<dbReference type="EMBL" id="CAJVPT010033741">
    <property type="protein sequence ID" value="CAG8705837.1"/>
    <property type="molecule type" value="Genomic_DNA"/>
</dbReference>
<feature type="non-terminal residue" evidence="1">
    <location>
        <position position="360"/>
    </location>
</feature>
<proteinExistence type="predicted"/>
<reference evidence="1" key="1">
    <citation type="submission" date="2021-06" db="EMBL/GenBank/DDBJ databases">
        <authorList>
            <person name="Kallberg Y."/>
            <person name="Tangrot J."/>
            <person name="Rosling A."/>
        </authorList>
    </citation>
    <scope>NUCLEOTIDE SEQUENCE</scope>
    <source>
        <strain evidence="1">CL356</strain>
    </source>
</reference>
<dbReference type="Proteomes" id="UP000789525">
    <property type="component" value="Unassembled WGS sequence"/>
</dbReference>
<protein>
    <submittedName>
        <fullName evidence="1">12381_t:CDS:1</fullName>
    </submittedName>
</protein>
<sequence length="360" mass="40723">MAAPDTLSINVYIFGDPDYDPFRIQRPSNTTVQDLQLALCREFDLFFEGIHPYSLKLWKLNKFIHLNDLEKKLPADYADLATIATTMKNIEKLSDLFESPPEKFVHVIVYKPEKLVFNPNHKGTLGNDNKQLVPYSSDLGDKMRDLELKVEDIMRSHSSSRSLGTALWSSAIPGQIAAPVMVQQISIETRVYGSDWIQNIRRESEDDKKRGNKNCGERVIYIPDCGALIDNFDRTIRAALCFAFYDDPATYSMIESAYDVDAILRFTQGQTSGILIVDQIDALETYPNDPEATAKETARRQLIRMVSSHKFIHSSSANILSTQTVGQQDDHSDRMKQTTGINTMLVVFQASVQKNERQSG</sequence>
<name>A0ACA9PEG9_9GLOM</name>
<accession>A0ACA9PEG9</accession>
<evidence type="ECO:0000313" key="2">
    <source>
        <dbReference type="Proteomes" id="UP000789525"/>
    </source>
</evidence>